<dbReference type="Proteomes" id="UP000223596">
    <property type="component" value="Unassembled WGS sequence"/>
</dbReference>
<feature type="transmembrane region" description="Helical" evidence="4">
    <location>
        <begin position="91"/>
        <end position="113"/>
    </location>
</feature>
<dbReference type="AlphaFoldDB" id="A0AB36THG3"/>
<accession>A0AB36THG3</accession>
<dbReference type="Pfam" id="PF13490">
    <property type="entry name" value="zf-HC2"/>
    <property type="match status" value="1"/>
</dbReference>
<sequence>MKNCGEIIELMSLYIDGELDSETKREFEEHIETCESCRSELYELKEIVDVLGEVEEVELPSGFKEQLHEKLVAEKKKNESESKILSFRKKFIGFAPSIAAGLVLVFVAASLIITRGLFGNVPSTNTGGSMGIEYSGMMESDQKNNKDGQYNGLKNEEDSQVSVLFNEEPGATQSQKFYDGAEDSLQKEKSEDARKIENSSFYEITSSSDVPASEQPQKTYSIAATGMTVYDVNITVNSPDLEKDTDNIINIARSCNVEIEVEIEKSGHKSVAFSGLDENKNTLNFSMDAAIYENFISKLKEEYGSKLSLDEKTDDSEKTKRVEITIFKE</sequence>
<comment type="caution">
    <text evidence="6">The sequence shown here is derived from an EMBL/GenBank/DDBJ whole genome shotgun (WGS) entry which is preliminary data.</text>
</comment>
<dbReference type="InterPro" id="IPR041916">
    <property type="entry name" value="Anti_sigma_zinc_sf"/>
</dbReference>
<keyword evidence="4" id="KW-0812">Transmembrane</keyword>
<dbReference type="InterPro" id="IPR027383">
    <property type="entry name" value="Znf_put"/>
</dbReference>
<name>A0AB36THG3_ACETH</name>
<evidence type="ECO:0000256" key="4">
    <source>
        <dbReference type="SAM" id="Phobius"/>
    </source>
</evidence>
<evidence type="ECO:0000256" key="3">
    <source>
        <dbReference type="SAM" id="MobiDB-lite"/>
    </source>
</evidence>
<comment type="similarity">
    <text evidence="1">Belongs to the zinc-associated anti-sigma factor (ZAS) superfamily. Anti-sigma-W factor family.</text>
</comment>
<evidence type="ECO:0000313" key="6">
    <source>
        <dbReference type="EMBL" id="PFH02610.1"/>
    </source>
</evidence>
<evidence type="ECO:0000259" key="5">
    <source>
        <dbReference type="Pfam" id="PF13490"/>
    </source>
</evidence>
<dbReference type="RefSeq" id="WP_003520923.1">
    <property type="nucleotide sequence ID" value="NZ_CP013828.1"/>
</dbReference>
<feature type="domain" description="Putative zinc-finger" evidence="5">
    <location>
        <begin position="4"/>
        <end position="38"/>
    </location>
</feature>
<dbReference type="EMBL" id="PDBW01000001">
    <property type="protein sequence ID" value="PFH02610.1"/>
    <property type="molecule type" value="Genomic_DNA"/>
</dbReference>
<proteinExistence type="inferred from homology"/>
<organism evidence="6 7">
    <name type="scientific">Acetivibrio thermocellus AD2</name>
    <dbReference type="NCBI Taxonomy" id="1138384"/>
    <lineage>
        <taxon>Bacteria</taxon>
        <taxon>Bacillati</taxon>
        <taxon>Bacillota</taxon>
        <taxon>Clostridia</taxon>
        <taxon>Eubacteriales</taxon>
        <taxon>Oscillospiraceae</taxon>
        <taxon>Acetivibrio</taxon>
    </lineage>
</organism>
<gene>
    <name evidence="6" type="ORF">M972_111394</name>
</gene>
<reference evidence="6 7" key="1">
    <citation type="submission" date="2017-09" db="EMBL/GenBank/DDBJ databases">
        <title>Evaluation of Pacific Biosciences Sequencing Technology to Finishing C. thermocellum Genome Sequences.</title>
        <authorList>
            <person name="Brown S."/>
        </authorList>
    </citation>
    <scope>NUCLEOTIDE SEQUENCE [LARGE SCALE GENOMIC DNA]</scope>
    <source>
        <strain evidence="6 7">AD2</strain>
    </source>
</reference>
<keyword evidence="4" id="KW-0472">Membrane</keyword>
<dbReference type="Gene3D" id="1.10.10.1320">
    <property type="entry name" value="Anti-sigma factor, zinc-finger domain"/>
    <property type="match status" value="1"/>
</dbReference>
<evidence type="ECO:0000313" key="7">
    <source>
        <dbReference type="Proteomes" id="UP000223596"/>
    </source>
</evidence>
<feature type="region of interest" description="Disordered" evidence="3">
    <location>
        <begin position="132"/>
        <end position="153"/>
    </location>
</feature>
<protein>
    <recommendedName>
        <fullName evidence="2">Anti-sigma-W factor RsiW</fullName>
    </recommendedName>
</protein>
<evidence type="ECO:0000256" key="2">
    <source>
        <dbReference type="ARBA" id="ARBA00024438"/>
    </source>
</evidence>
<evidence type="ECO:0000256" key="1">
    <source>
        <dbReference type="ARBA" id="ARBA00024353"/>
    </source>
</evidence>
<keyword evidence="4" id="KW-1133">Transmembrane helix</keyword>